<evidence type="ECO:0000313" key="1">
    <source>
        <dbReference type="EMBL" id="VDM84522.1"/>
    </source>
</evidence>
<dbReference type="AlphaFoldDB" id="A0A3P7LZH4"/>
<reference evidence="1 2" key="1">
    <citation type="submission" date="2018-11" db="EMBL/GenBank/DDBJ databases">
        <authorList>
            <consortium name="Pathogen Informatics"/>
        </authorList>
    </citation>
    <scope>NUCLEOTIDE SEQUENCE [LARGE SCALE GENOMIC DNA]</scope>
</reference>
<dbReference type="EMBL" id="UYYB01130799">
    <property type="protein sequence ID" value="VDM84522.1"/>
    <property type="molecule type" value="Genomic_DNA"/>
</dbReference>
<sequence>MRAHQIQTTLVDIALLQRHSAASNTSSVYSCPDLNGLLGSRLEHSVAFSLLEYLRCSM</sequence>
<gene>
    <name evidence="1" type="ORF">SVUK_LOCUS19520</name>
</gene>
<name>A0A3P7LZH4_STRVU</name>
<proteinExistence type="predicted"/>
<organism evidence="1 2">
    <name type="scientific">Strongylus vulgaris</name>
    <name type="common">Blood worm</name>
    <dbReference type="NCBI Taxonomy" id="40348"/>
    <lineage>
        <taxon>Eukaryota</taxon>
        <taxon>Metazoa</taxon>
        <taxon>Ecdysozoa</taxon>
        <taxon>Nematoda</taxon>
        <taxon>Chromadorea</taxon>
        <taxon>Rhabditida</taxon>
        <taxon>Rhabditina</taxon>
        <taxon>Rhabditomorpha</taxon>
        <taxon>Strongyloidea</taxon>
        <taxon>Strongylidae</taxon>
        <taxon>Strongylus</taxon>
    </lineage>
</organism>
<keyword evidence="2" id="KW-1185">Reference proteome</keyword>
<dbReference type="Proteomes" id="UP000270094">
    <property type="component" value="Unassembled WGS sequence"/>
</dbReference>
<accession>A0A3P7LZH4</accession>
<evidence type="ECO:0000313" key="2">
    <source>
        <dbReference type="Proteomes" id="UP000270094"/>
    </source>
</evidence>
<protein>
    <submittedName>
        <fullName evidence="1">Uncharacterized protein</fullName>
    </submittedName>
</protein>
<dbReference type="PROSITE" id="PS51257">
    <property type="entry name" value="PROKAR_LIPOPROTEIN"/>
    <property type="match status" value="1"/>
</dbReference>